<accession>A0A2Z6P3N4</accession>
<dbReference type="OrthoDB" id="1427045at2759"/>
<name>A0A2Z6P3N4_TRISU</name>
<gene>
    <name evidence="2" type="ORF">TSUD_119600</name>
</gene>
<reference evidence="3" key="1">
    <citation type="journal article" date="2017" name="Front. Plant Sci.">
        <title>Climate Clever Clovers: New Paradigm to Reduce the Environmental Footprint of Ruminants by Breeding Low Methanogenic Forages Utilizing Haplotype Variation.</title>
        <authorList>
            <person name="Kaur P."/>
            <person name="Appels R."/>
            <person name="Bayer P.E."/>
            <person name="Keeble-Gagnere G."/>
            <person name="Wang J."/>
            <person name="Hirakawa H."/>
            <person name="Shirasawa K."/>
            <person name="Vercoe P."/>
            <person name="Stefanova K."/>
            <person name="Durmic Z."/>
            <person name="Nichols P."/>
            <person name="Revell C."/>
            <person name="Isobe S.N."/>
            <person name="Edwards D."/>
            <person name="Erskine W."/>
        </authorList>
    </citation>
    <scope>NUCLEOTIDE SEQUENCE [LARGE SCALE GENOMIC DNA]</scope>
    <source>
        <strain evidence="3">cv. Daliak</strain>
    </source>
</reference>
<dbReference type="Gene3D" id="1.20.1280.50">
    <property type="match status" value="1"/>
</dbReference>
<keyword evidence="3" id="KW-1185">Reference proteome</keyword>
<dbReference type="InterPro" id="IPR053781">
    <property type="entry name" value="F-box_AtFBL13-like"/>
</dbReference>
<sequence>MKRGRHRHNKEKNEDKLSALPDGVLHHILFFSDAKQAVQTCILSKRWKNLWKTLPTLKLSSFKFKTLEAFTKFVSHILSLRDPSTSLNTFEFYRKEYGNISLVLLNWLIELANTVSLTVSISTLKVLSLVPDLLKIELPSLYSLKSLKVIKNPYSESIPMDIVNFLLQNAPSAKVDTGEVEDYVMQKFLAKEIGIKSESRSMDAL</sequence>
<dbReference type="InterPro" id="IPR036047">
    <property type="entry name" value="F-box-like_dom_sf"/>
</dbReference>
<proteinExistence type="predicted"/>
<organism evidence="2 3">
    <name type="scientific">Trifolium subterraneum</name>
    <name type="common">Subterranean clover</name>
    <dbReference type="NCBI Taxonomy" id="3900"/>
    <lineage>
        <taxon>Eukaryota</taxon>
        <taxon>Viridiplantae</taxon>
        <taxon>Streptophyta</taxon>
        <taxon>Embryophyta</taxon>
        <taxon>Tracheophyta</taxon>
        <taxon>Spermatophyta</taxon>
        <taxon>Magnoliopsida</taxon>
        <taxon>eudicotyledons</taxon>
        <taxon>Gunneridae</taxon>
        <taxon>Pentapetalae</taxon>
        <taxon>rosids</taxon>
        <taxon>fabids</taxon>
        <taxon>Fabales</taxon>
        <taxon>Fabaceae</taxon>
        <taxon>Papilionoideae</taxon>
        <taxon>50 kb inversion clade</taxon>
        <taxon>NPAAA clade</taxon>
        <taxon>Hologalegina</taxon>
        <taxon>IRL clade</taxon>
        <taxon>Trifolieae</taxon>
        <taxon>Trifolium</taxon>
    </lineage>
</organism>
<dbReference type="AlphaFoldDB" id="A0A2Z6P3N4"/>
<evidence type="ECO:0000259" key="1">
    <source>
        <dbReference type="Pfam" id="PF00646"/>
    </source>
</evidence>
<dbReference type="EMBL" id="DF973708">
    <property type="protein sequence ID" value="GAU38279.1"/>
    <property type="molecule type" value="Genomic_DNA"/>
</dbReference>
<dbReference type="PANTHER" id="PTHR34223">
    <property type="entry name" value="OS11G0201299 PROTEIN"/>
    <property type="match status" value="1"/>
</dbReference>
<dbReference type="Proteomes" id="UP000242715">
    <property type="component" value="Unassembled WGS sequence"/>
</dbReference>
<dbReference type="PANTHER" id="PTHR34223:SF51">
    <property type="entry name" value="OS06G0556300 PROTEIN"/>
    <property type="match status" value="1"/>
</dbReference>
<feature type="domain" description="F-box" evidence="1">
    <location>
        <begin position="17"/>
        <end position="56"/>
    </location>
</feature>
<protein>
    <recommendedName>
        <fullName evidence="1">F-box domain-containing protein</fullName>
    </recommendedName>
</protein>
<dbReference type="Pfam" id="PF00646">
    <property type="entry name" value="F-box"/>
    <property type="match status" value="1"/>
</dbReference>
<dbReference type="InterPro" id="IPR001810">
    <property type="entry name" value="F-box_dom"/>
</dbReference>
<dbReference type="InterPro" id="IPR053197">
    <property type="entry name" value="F-box_SCFL_complex_component"/>
</dbReference>
<evidence type="ECO:0000313" key="3">
    <source>
        <dbReference type="Proteomes" id="UP000242715"/>
    </source>
</evidence>
<dbReference type="SUPFAM" id="SSF81383">
    <property type="entry name" value="F-box domain"/>
    <property type="match status" value="1"/>
</dbReference>
<dbReference type="CDD" id="cd22160">
    <property type="entry name" value="F-box_AtFBL13-like"/>
    <property type="match status" value="1"/>
</dbReference>
<evidence type="ECO:0000313" key="2">
    <source>
        <dbReference type="EMBL" id="GAU38279.1"/>
    </source>
</evidence>